<dbReference type="AlphaFoldDB" id="A0A0E9X017"/>
<evidence type="ECO:0000313" key="1">
    <source>
        <dbReference type="EMBL" id="JAH95038.1"/>
    </source>
</evidence>
<name>A0A0E9X017_ANGAN</name>
<proteinExistence type="predicted"/>
<accession>A0A0E9X017</accession>
<reference evidence="1" key="2">
    <citation type="journal article" date="2015" name="Fish Shellfish Immunol.">
        <title>Early steps in the European eel (Anguilla anguilla)-Vibrio vulnificus interaction in the gills: Role of the RtxA13 toxin.</title>
        <authorList>
            <person name="Callol A."/>
            <person name="Pajuelo D."/>
            <person name="Ebbesson L."/>
            <person name="Teles M."/>
            <person name="MacKenzie S."/>
            <person name="Amaro C."/>
        </authorList>
    </citation>
    <scope>NUCLEOTIDE SEQUENCE</scope>
</reference>
<sequence length="65" mass="7435">MWYVSNKNPHIKDNMQTPRATSMHIMFKNKVFMGGKNLKVGIMGALQNHNIILTLVAQHQCIDLL</sequence>
<organism evidence="1">
    <name type="scientific">Anguilla anguilla</name>
    <name type="common">European freshwater eel</name>
    <name type="synonym">Muraena anguilla</name>
    <dbReference type="NCBI Taxonomy" id="7936"/>
    <lineage>
        <taxon>Eukaryota</taxon>
        <taxon>Metazoa</taxon>
        <taxon>Chordata</taxon>
        <taxon>Craniata</taxon>
        <taxon>Vertebrata</taxon>
        <taxon>Euteleostomi</taxon>
        <taxon>Actinopterygii</taxon>
        <taxon>Neopterygii</taxon>
        <taxon>Teleostei</taxon>
        <taxon>Anguilliformes</taxon>
        <taxon>Anguillidae</taxon>
        <taxon>Anguilla</taxon>
    </lineage>
</organism>
<dbReference type="EMBL" id="GBXM01013539">
    <property type="protein sequence ID" value="JAH95038.1"/>
    <property type="molecule type" value="Transcribed_RNA"/>
</dbReference>
<reference evidence="1" key="1">
    <citation type="submission" date="2014-11" db="EMBL/GenBank/DDBJ databases">
        <authorList>
            <person name="Amaro Gonzalez C."/>
        </authorList>
    </citation>
    <scope>NUCLEOTIDE SEQUENCE</scope>
</reference>
<protein>
    <submittedName>
        <fullName evidence="1">Uncharacterized protein</fullName>
    </submittedName>
</protein>